<dbReference type="PANTHER" id="PTHR46263:SF1">
    <property type="entry name" value="ARMADILLO REPEAT-CONTAINING PROTEIN 7"/>
    <property type="match status" value="1"/>
</dbReference>
<evidence type="ECO:0000313" key="2">
    <source>
        <dbReference type="EMBL" id="CAE0257572.1"/>
    </source>
</evidence>
<dbReference type="InterPro" id="IPR016024">
    <property type="entry name" value="ARM-type_fold"/>
</dbReference>
<organism evidence="2">
    <name type="scientific">Palpitomonas bilix</name>
    <dbReference type="NCBI Taxonomy" id="652834"/>
    <lineage>
        <taxon>Eukaryota</taxon>
        <taxon>Eukaryota incertae sedis</taxon>
    </lineage>
</organism>
<reference evidence="2" key="1">
    <citation type="submission" date="2021-01" db="EMBL/GenBank/DDBJ databases">
        <authorList>
            <person name="Corre E."/>
            <person name="Pelletier E."/>
            <person name="Niang G."/>
            <person name="Scheremetjew M."/>
            <person name="Finn R."/>
            <person name="Kale V."/>
            <person name="Holt S."/>
            <person name="Cochrane G."/>
            <person name="Meng A."/>
            <person name="Brown T."/>
            <person name="Cohen L."/>
        </authorList>
    </citation>
    <scope>NUCLEOTIDE SEQUENCE</scope>
    <source>
        <strain evidence="2">NIES-2562</strain>
    </source>
</reference>
<protein>
    <recommendedName>
        <fullName evidence="3">Armadillo repeat-containing protein 7</fullName>
    </recommendedName>
</protein>
<gene>
    <name evidence="2" type="ORF">PBIL07802_LOCUS19832</name>
</gene>
<dbReference type="EMBL" id="HBIB01030631">
    <property type="protein sequence ID" value="CAE0257572.1"/>
    <property type="molecule type" value="Transcribed_RNA"/>
</dbReference>
<dbReference type="PANTHER" id="PTHR46263">
    <property type="entry name" value="ARMADILLO REPEAT-CONTAINING PROTEIN 7"/>
    <property type="match status" value="1"/>
</dbReference>
<sequence length="184" mass="20523">METLHTTQRKGMFHTSEGVKRKRGKSGTSREDYLHSLVEGVRKAGTIEEKRKILAHLGNFAYDPLNFDVLIECRALSLWANVLKKEEDVKCKQYAIAAISNVCVDPRFGSEVFNHSFLSVCSCLSSTDEETVLSALSVLYYLRSPATKRALQQKELVAAVQRLANAKKPRVRSTAGALLRHISA</sequence>
<name>A0A7S3G7Z6_9EUKA</name>
<feature type="region of interest" description="Disordered" evidence="1">
    <location>
        <begin position="1"/>
        <end position="30"/>
    </location>
</feature>
<accession>A0A7S3G7Z6</accession>
<dbReference type="AlphaFoldDB" id="A0A7S3G7Z6"/>
<evidence type="ECO:0008006" key="3">
    <source>
        <dbReference type="Google" id="ProtNLM"/>
    </source>
</evidence>
<dbReference type="SUPFAM" id="SSF48371">
    <property type="entry name" value="ARM repeat"/>
    <property type="match status" value="1"/>
</dbReference>
<proteinExistence type="predicted"/>
<dbReference type="Gene3D" id="1.25.10.10">
    <property type="entry name" value="Leucine-rich Repeat Variant"/>
    <property type="match status" value="1"/>
</dbReference>
<evidence type="ECO:0000256" key="1">
    <source>
        <dbReference type="SAM" id="MobiDB-lite"/>
    </source>
</evidence>
<dbReference type="InterPro" id="IPR011989">
    <property type="entry name" value="ARM-like"/>
</dbReference>
<dbReference type="InterPro" id="IPR042462">
    <property type="entry name" value="ARMC7"/>
</dbReference>